<dbReference type="AlphaFoldDB" id="A0A518DXE5"/>
<feature type="region of interest" description="Disordered" evidence="1">
    <location>
        <begin position="82"/>
        <end position="101"/>
    </location>
</feature>
<reference evidence="2 3" key="1">
    <citation type="submission" date="2019-02" db="EMBL/GenBank/DDBJ databases">
        <title>Deep-cultivation of Planctomycetes and their phenomic and genomic characterization uncovers novel biology.</title>
        <authorList>
            <person name="Wiegand S."/>
            <person name="Jogler M."/>
            <person name="Boedeker C."/>
            <person name="Pinto D."/>
            <person name="Vollmers J."/>
            <person name="Rivas-Marin E."/>
            <person name="Kohn T."/>
            <person name="Peeters S.H."/>
            <person name="Heuer A."/>
            <person name="Rast P."/>
            <person name="Oberbeckmann S."/>
            <person name="Bunk B."/>
            <person name="Jeske O."/>
            <person name="Meyerdierks A."/>
            <person name="Storesund J.E."/>
            <person name="Kallscheuer N."/>
            <person name="Luecker S."/>
            <person name="Lage O.M."/>
            <person name="Pohl T."/>
            <person name="Merkel B.J."/>
            <person name="Hornburger P."/>
            <person name="Mueller R.-W."/>
            <person name="Bruemmer F."/>
            <person name="Labrenz M."/>
            <person name="Spormann A.M."/>
            <person name="Op den Camp H."/>
            <person name="Overmann J."/>
            <person name="Amann R."/>
            <person name="Jetten M.S.M."/>
            <person name="Mascher T."/>
            <person name="Medema M.H."/>
            <person name="Devos D.P."/>
            <person name="Kaster A.-K."/>
            <person name="Ovreas L."/>
            <person name="Rohde M."/>
            <person name="Galperin M.Y."/>
            <person name="Jogler C."/>
        </authorList>
    </citation>
    <scope>NUCLEOTIDE SEQUENCE [LARGE SCALE GENOMIC DNA]</scope>
    <source>
        <strain evidence="2 3">Pla85_3_4</strain>
    </source>
</reference>
<gene>
    <name evidence="2" type="ORF">Pla8534_43340</name>
</gene>
<dbReference type="RefSeq" id="WP_145055135.1">
    <property type="nucleotide sequence ID" value="NZ_CP036433.1"/>
</dbReference>
<proteinExistence type="predicted"/>
<evidence type="ECO:0000256" key="1">
    <source>
        <dbReference type="SAM" id="MobiDB-lite"/>
    </source>
</evidence>
<sequence length="101" mass="11439">MSRELLSSQDAARRLGISTATLYDWLAQSDAGTFMIRGQPTTINYYQGGRKGQGRIKIDGQELDRLLELMFVSPKSQPIRRALRKQTSMQHITTKLGRPDD</sequence>
<name>A0A518DXE5_9BACT</name>
<evidence type="ECO:0000313" key="2">
    <source>
        <dbReference type="EMBL" id="QDU96513.1"/>
    </source>
</evidence>
<protein>
    <submittedName>
        <fullName evidence="2">Helix-turn-helix domain protein</fullName>
    </submittedName>
</protein>
<dbReference type="Proteomes" id="UP000317648">
    <property type="component" value="Chromosome"/>
</dbReference>
<accession>A0A518DXE5</accession>
<evidence type="ECO:0000313" key="3">
    <source>
        <dbReference type="Proteomes" id="UP000317648"/>
    </source>
</evidence>
<organism evidence="2 3">
    <name type="scientific">Lignipirellula cremea</name>
    <dbReference type="NCBI Taxonomy" id="2528010"/>
    <lineage>
        <taxon>Bacteria</taxon>
        <taxon>Pseudomonadati</taxon>
        <taxon>Planctomycetota</taxon>
        <taxon>Planctomycetia</taxon>
        <taxon>Pirellulales</taxon>
        <taxon>Pirellulaceae</taxon>
        <taxon>Lignipirellula</taxon>
    </lineage>
</organism>
<dbReference type="EMBL" id="CP036433">
    <property type="protein sequence ID" value="QDU96513.1"/>
    <property type="molecule type" value="Genomic_DNA"/>
</dbReference>
<keyword evidence="3" id="KW-1185">Reference proteome</keyword>
<dbReference type="KEGG" id="lcre:Pla8534_43340"/>
<dbReference type="OrthoDB" id="281554at2"/>